<proteinExistence type="predicted"/>
<sequence>NKKGVPTVLSGEIRIRTSFRGQQYTRGGYYRDEIVSLLQKAIRRGLKREALFAAKELYNMGGPFLSNLINRLKVIVSEDISIGNLYLPIFASKLLFNGRRESSDILKLICIMCDCVKCRWCDELVHLCMEDPVDDKGKIKIKKVGNKYYNGGIPGDKTRYISLMNCFVKELDGNKDVKRCSVIIQKIFDLKKVNGKGRLTSKGGKSKDPVYGIWELFLKRMKGKKKKRVIKVLFKFFDEKNNGRTERLFLIHALLLVLNVKEVR</sequence>
<dbReference type="EMBL" id="BARU01030641">
    <property type="protein sequence ID" value="GAH65537.1"/>
    <property type="molecule type" value="Genomic_DNA"/>
</dbReference>
<name>X1H827_9ZZZZ</name>
<reference evidence="1" key="1">
    <citation type="journal article" date="2014" name="Front. Microbiol.">
        <title>High frequency of phylogenetically diverse reductive dehalogenase-homologous genes in deep subseafloor sedimentary metagenomes.</title>
        <authorList>
            <person name="Kawai M."/>
            <person name="Futagami T."/>
            <person name="Toyoda A."/>
            <person name="Takaki Y."/>
            <person name="Nishi S."/>
            <person name="Hori S."/>
            <person name="Arai W."/>
            <person name="Tsubouchi T."/>
            <person name="Morono Y."/>
            <person name="Uchiyama I."/>
            <person name="Ito T."/>
            <person name="Fujiyama A."/>
            <person name="Inagaki F."/>
            <person name="Takami H."/>
        </authorList>
    </citation>
    <scope>NUCLEOTIDE SEQUENCE</scope>
    <source>
        <strain evidence="1">Expedition CK06-06</strain>
    </source>
</reference>
<dbReference type="AlphaFoldDB" id="X1H827"/>
<evidence type="ECO:0000313" key="1">
    <source>
        <dbReference type="EMBL" id="GAH65537.1"/>
    </source>
</evidence>
<gene>
    <name evidence="1" type="ORF">S03H2_48579</name>
</gene>
<dbReference type="SUPFAM" id="SSF48019">
    <property type="entry name" value="post-AAA+ oligomerization domain-like"/>
    <property type="match status" value="1"/>
</dbReference>
<feature type="non-terminal residue" evidence="1">
    <location>
        <position position="1"/>
    </location>
</feature>
<feature type="non-terminal residue" evidence="1">
    <location>
        <position position="264"/>
    </location>
</feature>
<comment type="caution">
    <text evidence="1">The sequence shown here is derived from an EMBL/GenBank/DDBJ whole genome shotgun (WGS) entry which is preliminary data.</text>
</comment>
<dbReference type="GO" id="GO:0003677">
    <property type="term" value="F:DNA binding"/>
    <property type="evidence" value="ECO:0007669"/>
    <property type="project" value="InterPro"/>
</dbReference>
<dbReference type="Gene3D" id="1.20.272.10">
    <property type="match status" value="1"/>
</dbReference>
<accession>X1H827</accession>
<protein>
    <submittedName>
        <fullName evidence="1">Uncharacterized protein</fullName>
    </submittedName>
</protein>
<dbReference type="InterPro" id="IPR008921">
    <property type="entry name" value="DNA_pol3_clamp-load_cplx_C"/>
</dbReference>
<organism evidence="1">
    <name type="scientific">marine sediment metagenome</name>
    <dbReference type="NCBI Taxonomy" id="412755"/>
    <lineage>
        <taxon>unclassified sequences</taxon>
        <taxon>metagenomes</taxon>
        <taxon>ecological metagenomes</taxon>
    </lineage>
</organism>
<dbReference type="GO" id="GO:0006260">
    <property type="term" value="P:DNA replication"/>
    <property type="evidence" value="ECO:0007669"/>
    <property type="project" value="InterPro"/>
</dbReference>